<dbReference type="SUPFAM" id="SSF53335">
    <property type="entry name" value="S-adenosyl-L-methionine-dependent methyltransferases"/>
    <property type="match status" value="1"/>
</dbReference>
<evidence type="ECO:0000313" key="2">
    <source>
        <dbReference type="EMBL" id="NYG59729.1"/>
    </source>
</evidence>
<feature type="domain" description="Methyltransferase type 11" evidence="1">
    <location>
        <begin position="62"/>
        <end position="109"/>
    </location>
</feature>
<keyword evidence="2" id="KW-0808">Transferase</keyword>
<dbReference type="InterPro" id="IPR029063">
    <property type="entry name" value="SAM-dependent_MTases_sf"/>
</dbReference>
<name>A0A7Y9UU16_9ACTN</name>
<dbReference type="Proteomes" id="UP000540656">
    <property type="component" value="Unassembled WGS sequence"/>
</dbReference>
<dbReference type="Gene3D" id="3.40.50.150">
    <property type="entry name" value="Vaccinia Virus protein VP39"/>
    <property type="match status" value="1"/>
</dbReference>
<proteinExistence type="predicted"/>
<sequence>MNPRLRAIVRTAVATVNHPVAKRRITSTLADASRPLKLEIGGTAKRPGWVVTNVSAVTRNYLDATATWPLEDDSVEFVYSDNVIEHIPLEPGRAMLREAARCLRPGGVIRLVTPDIRHHIELYLAGVAPAETPAGKHYSSMGLTVEHPLDLVRIPIGEFGHHTGYVYDFETLKAELEAAGFRDVVRCPLGESSHAALAGMDQRGVSGDAQMAVEATR</sequence>
<comment type="caution">
    <text evidence="2">The sequence shown here is derived from an EMBL/GenBank/DDBJ whole genome shotgun (WGS) entry which is preliminary data.</text>
</comment>
<accession>A0A7Y9UU16</accession>
<dbReference type="GO" id="GO:0008757">
    <property type="term" value="F:S-adenosylmethionine-dependent methyltransferase activity"/>
    <property type="evidence" value="ECO:0007669"/>
    <property type="project" value="InterPro"/>
</dbReference>
<dbReference type="RefSeq" id="WP_179502745.1">
    <property type="nucleotide sequence ID" value="NZ_JACCAA010000001.1"/>
</dbReference>
<dbReference type="AlphaFoldDB" id="A0A7Y9UU16"/>
<dbReference type="CDD" id="cd02440">
    <property type="entry name" value="AdoMet_MTases"/>
    <property type="match status" value="1"/>
</dbReference>
<organism evidence="2 3">
    <name type="scientific">Nocardioides daedukensis</name>
    <dbReference type="NCBI Taxonomy" id="634462"/>
    <lineage>
        <taxon>Bacteria</taxon>
        <taxon>Bacillati</taxon>
        <taxon>Actinomycetota</taxon>
        <taxon>Actinomycetes</taxon>
        <taxon>Propionibacteriales</taxon>
        <taxon>Nocardioidaceae</taxon>
        <taxon>Nocardioides</taxon>
    </lineage>
</organism>
<dbReference type="Pfam" id="PF08241">
    <property type="entry name" value="Methyltransf_11"/>
    <property type="match status" value="1"/>
</dbReference>
<evidence type="ECO:0000313" key="3">
    <source>
        <dbReference type="Proteomes" id="UP000540656"/>
    </source>
</evidence>
<keyword evidence="2" id="KW-0489">Methyltransferase</keyword>
<dbReference type="InterPro" id="IPR013216">
    <property type="entry name" value="Methyltransf_11"/>
</dbReference>
<gene>
    <name evidence="2" type="ORF">BJ980_002652</name>
</gene>
<reference evidence="2 3" key="1">
    <citation type="submission" date="2020-07" db="EMBL/GenBank/DDBJ databases">
        <title>Sequencing the genomes of 1000 actinobacteria strains.</title>
        <authorList>
            <person name="Klenk H.-P."/>
        </authorList>
    </citation>
    <scope>NUCLEOTIDE SEQUENCE [LARGE SCALE GENOMIC DNA]</scope>
    <source>
        <strain evidence="2 3">DSM 23819</strain>
    </source>
</reference>
<evidence type="ECO:0000259" key="1">
    <source>
        <dbReference type="Pfam" id="PF08241"/>
    </source>
</evidence>
<dbReference type="GO" id="GO:0032259">
    <property type="term" value="P:methylation"/>
    <property type="evidence" value="ECO:0007669"/>
    <property type="project" value="UniProtKB-KW"/>
</dbReference>
<keyword evidence="3" id="KW-1185">Reference proteome</keyword>
<protein>
    <submittedName>
        <fullName evidence="2">SAM-dependent methyltransferase</fullName>
    </submittedName>
</protein>
<dbReference type="EMBL" id="JACCAA010000001">
    <property type="protein sequence ID" value="NYG59729.1"/>
    <property type="molecule type" value="Genomic_DNA"/>
</dbReference>